<dbReference type="Proteomes" id="UP000019763">
    <property type="component" value="Unassembled WGS sequence"/>
</dbReference>
<organism evidence="1 2">
    <name type="scientific">Gregarina niphandrodes</name>
    <name type="common">Septate eugregarine</name>
    <dbReference type="NCBI Taxonomy" id="110365"/>
    <lineage>
        <taxon>Eukaryota</taxon>
        <taxon>Sar</taxon>
        <taxon>Alveolata</taxon>
        <taxon>Apicomplexa</taxon>
        <taxon>Conoidasida</taxon>
        <taxon>Gregarinasina</taxon>
        <taxon>Eugregarinorida</taxon>
        <taxon>Gregarinidae</taxon>
        <taxon>Gregarina</taxon>
    </lineage>
</organism>
<sequence length="92" mass="10277">MVKSTDPQIIYALFCIVKEARLNILGNPWTRTLKVAVCFKDDEVRNEAGKLSLFTKEVIHYLDVFNVGPKIVDVNVMADPAPVLVQTQAVFA</sequence>
<name>A0A023AVH4_GRENI</name>
<comment type="caution">
    <text evidence="1">The sequence shown here is derived from an EMBL/GenBank/DDBJ whole genome shotgun (WGS) entry which is preliminary data.</text>
</comment>
<proteinExistence type="predicted"/>
<reference evidence="1" key="1">
    <citation type="submission" date="2013-12" db="EMBL/GenBank/DDBJ databases">
        <authorList>
            <person name="Omoto C.K."/>
            <person name="Sibley D."/>
            <person name="Venepally P."/>
            <person name="Hadjithomas M."/>
            <person name="Karamycheva S."/>
            <person name="Brunk B."/>
            <person name="Roos D."/>
            <person name="Caler E."/>
            <person name="Lorenzi H."/>
        </authorList>
    </citation>
    <scope>NUCLEOTIDE SEQUENCE</scope>
</reference>
<dbReference type="EMBL" id="AFNH02001854">
    <property type="protein sequence ID" value="EZG42746.1"/>
    <property type="molecule type" value="Genomic_DNA"/>
</dbReference>
<dbReference type="RefSeq" id="XP_011133975.1">
    <property type="nucleotide sequence ID" value="XM_011135673.1"/>
</dbReference>
<keyword evidence="2" id="KW-1185">Reference proteome</keyword>
<evidence type="ECO:0000313" key="2">
    <source>
        <dbReference type="Proteomes" id="UP000019763"/>
    </source>
</evidence>
<dbReference type="GeneID" id="22916746"/>
<gene>
    <name evidence="1" type="ORF">GNI_231940</name>
</gene>
<protein>
    <submittedName>
        <fullName evidence="1">Uncharacterized protein</fullName>
    </submittedName>
</protein>
<dbReference type="VEuPathDB" id="CryptoDB:GNI_231940"/>
<dbReference type="AlphaFoldDB" id="A0A023AVH4"/>
<accession>A0A023AVH4</accession>
<evidence type="ECO:0000313" key="1">
    <source>
        <dbReference type="EMBL" id="EZG42746.1"/>
    </source>
</evidence>